<dbReference type="EMBL" id="OZ021741">
    <property type="protein sequence ID" value="CAK9326344.1"/>
    <property type="molecule type" value="Genomic_DNA"/>
</dbReference>
<proteinExistence type="predicted"/>
<sequence>MLSICYHYTLGGFFHVRLVKRRRRNEPFSLPLLSSHFFSFFMENITAMIDATSVSLQAAAAEAANQAKASALAT</sequence>
<name>A0ABP0Z0M7_9ROSI</name>
<protein>
    <submittedName>
        <fullName evidence="1">Uncharacterized protein</fullName>
    </submittedName>
</protein>
<evidence type="ECO:0000313" key="1">
    <source>
        <dbReference type="EMBL" id="CAK9326344.1"/>
    </source>
</evidence>
<keyword evidence="2" id="KW-1185">Reference proteome</keyword>
<organism evidence="1 2">
    <name type="scientific">Citrullus colocynthis</name>
    <name type="common">colocynth</name>
    <dbReference type="NCBI Taxonomy" id="252529"/>
    <lineage>
        <taxon>Eukaryota</taxon>
        <taxon>Viridiplantae</taxon>
        <taxon>Streptophyta</taxon>
        <taxon>Embryophyta</taxon>
        <taxon>Tracheophyta</taxon>
        <taxon>Spermatophyta</taxon>
        <taxon>Magnoliopsida</taxon>
        <taxon>eudicotyledons</taxon>
        <taxon>Gunneridae</taxon>
        <taxon>Pentapetalae</taxon>
        <taxon>rosids</taxon>
        <taxon>fabids</taxon>
        <taxon>Cucurbitales</taxon>
        <taxon>Cucurbitaceae</taxon>
        <taxon>Benincaseae</taxon>
        <taxon>Citrullus</taxon>
    </lineage>
</organism>
<reference evidence="1 2" key="1">
    <citation type="submission" date="2024-03" db="EMBL/GenBank/DDBJ databases">
        <authorList>
            <person name="Gkanogiannis A."/>
            <person name="Becerra Lopez-Lavalle L."/>
        </authorList>
    </citation>
    <scope>NUCLEOTIDE SEQUENCE [LARGE SCALE GENOMIC DNA]</scope>
</reference>
<accession>A0ABP0Z0M7</accession>
<evidence type="ECO:0000313" key="2">
    <source>
        <dbReference type="Proteomes" id="UP001642487"/>
    </source>
</evidence>
<dbReference type="Proteomes" id="UP001642487">
    <property type="component" value="Chromosome 7"/>
</dbReference>
<gene>
    <name evidence="1" type="ORF">CITCOLO1_LOCUS18686</name>
</gene>